<evidence type="ECO:0000256" key="3">
    <source>
        <dbReference type="SAM" id="MobiDB-lite"/>
    </source>
</evidence>
<dbReference type="Proteomes" id="UP001487740">
    <property type="component" value="Unassembled WGS sequence"/>
</dbReference>
<dbReference type="EMBL" id="JARAKH010000016">
    <property type="protein sequence ID" value="KAK8396096.1"/>
    <property type="molecule type" value="Genomic_DNA"/>
</dbReference>
<dbReference type="GO" id="GO:0016020">
    <property type="term" value="C:membrane"/>
    <property type="evidence" value="ECO:0007669"/>
    <property type="project" value="TreeGrafter"/>
</dbReference>
<feature type="region of interest" description="Disordered" evidence="3">
    <location>
        <begin position="350"/>
        <end position="414"/>
    </location>
</feature>
<dbReference type="GO" id="GO:0006620">
    <property type="term" value="P:post-translational protein targeting to endoplasmic reticulum membrane"/>
    <property type="evidence" value="ECO:0007669"/>
    <property type="project" value="TreeGrafter"/>
</dbReference>
<dbReference type="SUPFAM" id="SSF48452">
    <property type="entry name" value="TPR-like"/>
    <property type="match status" value="1"/>
</dbReference>
<dbReference type="PANTHER" id="PTHR45831">
    <property type="entry name" value="LD24721P"/>
    <property type="match status" value="1"/>
</dbReference>
<name>A0AAW0UAX7_SCYPA</name>
<dbReference type="AlphaFoldDB" id="A0AAW0UAX7"/>
<dbReference type="GO" id="GO:0060090">
    <property type="term" value="F:molecular adaptor activity"/>
    <property type="evidence" value="ECO:0007669"/>
    <property type="project" value="TreeGrafter"/>
</dbReference>
<protein>
    <submittedName>
        <fullName evidence="4">Uncharacterized protein</fullName>
    </submittedName>
</protein>
<dbReference type="Gene3D" id="1.25.40.10">
    <property type="entry name" value="Tetratricopeptide repeat domain"/>
    <property type="match status" value="1"/>
</dbReference>
<feature type="compositionally biased region" description="Low complexity" evidence="3">
    <location>
        <begin position="372"/>
        <end position="388"/>
    </location>
</feature>
<evidence type="ECO:0000313" key="4">
    <source>
        <dbReference type="EMBL" id="KAK8396096.1"/>
    </source>
</evidence>
<evidence type="ECO:0000313" key="5">
    <source>
        <dbReference type="Proteomes" id="UP001487740"/>
    </source>
</evidence>
<keyword evidence="2" id="KW-0802">TPR repeat</keyword>
<dbReference type="InterPro" id="IPR047150">
    <property type="entry name" value="SGT"/>
</dbReference>
<dbReference type="InterPro" id="IPR011990">
    <property type="entry name" value="TPR-like_helical_dom_sf"/>
</dbReference>
<evidence type="ECO:0000256" key="2">
    <source>
        <dbReference type="ARBA" id="ARBA00022803"/>
    </source>
</evidence>
<reference evidence="4 5" key="1">
    <citation type="submission" date="2023-03" db="EMBL/GenBank/DDBJ databases">
        <title>High-quality genome of Scylla paramamosain provides insights in environmental adaptation.</title>
        <authorList>
            <person name="Zhang L."/>
        </authorList>
    </citation>
    <scope>NUCLEOTIDE SEQUENCE [LARGE SCALE GENOMIC DNA]</scope>
    <source>
        <strain evidence="4">LZ_2023a</strain>
        <tissue evidence="4">Muscle</tissue>
    </source>
</reference>
<gene>
    <name evidence="4" type="ORF">O3P69_005300</name>
</gene>
<evidence type="ECO:0000256" key="1">
    <source>
        <dbReference type="ARBA" id="ARBA00022737"/>
    </source>
</evidence>
<dbReference type="PANTHER" id="PTHR45831:SF2">
    <property type="entry name" value="LD24721P"/>
    <property type="match status" value="1"/>
</dbReference>
<accession>A0AAW0UAX7</accession>
<feature type="compositionally biased region" description="Basic and acidic residues" evidence="3">
    <location>
        <begin position="389"/>
        <end position="414"/>
    </location>
</feature>
<organism evidence="4 5">
    <name type="scientific">Scylla paramamosain</name>
    <name type="common">Mud crab</name>
    <dbReference type="NCBI Taxonomy" id="85552"/>
    <lineage>
        <taxon>Eukaryota</taxon>
        <taxon>Metazoa</taxon>
        <taxon>Ecdysozoa</taxon>
        <taxon>Arthropoda</taxon>
        <taxon>Crustacea</taxon>
        <taxon>Multicrustacea</taxon>
        <taxon>Malacostraca</taxon>
        <taxon>Eumalacostraca</taxon>
        <taxon>Eucarida</taxon>
        <taxon>Decapoda</taxon>
        <taxon>Pleocyemata</taxon>
        <taxon>Brachyura</taxon>
        <taxon>Eubrachyura</taxon>
        <taxon>Portunoidea</taxon>
        <taxon>Portunidae</taxon>
        <taxon>Portuninae</taxon>
        <taxon>Scylla</taxon>
    </lineage>
</organism>
<comment type="caution">
    <text evidence="4">The sequence shown here is derived from an EMBL/GenBank/DDBJ whole genome shotgun (WGS) entry which is preliminary data.</text>
</comment>
<keyword evidence="5" id="KW-1185">Reference proteome</keyword>
<keyword evidence="1" id="KW-0677">Repeat</keyword>
<dbReference type="GO" id="GO:0072380">
    <property type="term" value="C:TRC complex"/>
    <property type="evidence" value="ECO:0007669"/>
    <property type="project" value="TreeGrafter"/>
</dbReference>
<sequence length="430" mass="49995">MSKNSQWKLTENGVLALYEQHFKKEVRVQVIFKTYIDSTCYLRVSDGQHLSPVVIIMCQMHSHTMFSVGAIIAIKERRLVPFDDYVEDDGPQWFMKDYGVHHLYIERYILVASHTDVGQVLGSLHHNGDYRENMKLMLSVLSKWIPEDEQLQWEHDSNEIHLRQEERDRLREQGNSFFKQNDFNRAIDFYNVAKVEDPYDYRVWSNCSHAYFKLKEYLPAQLHAIVATKLNPFFEKAYYRAGQAALRERRWWDGEEYAKCGIFICGETKELRQILDDSINIPNDNQGGLLNSFISDGIRGFVRNHTESIINSTLESVDLKSAHQKSRCIVRDIQEQFMKKKHADLSGALVKEQKKETKKINKKSKKLGEDVATTSAAAATASTTASGSKEQKSKGEEERKHFQDKKEEKNKKSKINIEETFTRRKKVISI</sequence>
<proteinExistence type="predicted"/>